<comment type="caution">
    <text evidence="2">The sequence shown here is derived from an EMBL/GenBank/DDBJ whole genome shotgun (WGS) entry which is preliminary data.</text>
</comment>
<evidence type="ECO:0000256" key="1">
    <source>
        <dbReference type="SAM" id="MobiDB-lite"/>
    </source>
</evidence>
<feature type="compositionally biased region" description="Polar residues" evidence="1">
    <location>
        <begin position="104"/>
        <end position="117"/>
    </location>
</feature>
<dbReference type="EMBL" id="JBEAFC010000005">
    <property type="protein sequence ID" value="KAL1556687.1"/>
    <property type="molecule type" value="Genomic_DNA"/>
</dbReference>
<feature type="compositionally biased region" description="Basic and acidic residues" evidence="1">
    <location>
        <begin position="36"/>
        <end position="60"/>
    </location>
</feature>
<reference evidence="2 3" key="1">
    <citation type="submission" date="2024-06" db="EMBL/GenBank/DDBJ databases">
        <title>A chromosome level genome sequence of Diviner's sage (Salvia divinorum).</title>
        <authorList>
            <person name="Ford S.A."/>
            <person name="Ro D.-K."/>
            <person name="Ness R.W."/>
            <person name="Phillips M.A."/>
        </authorList>
    </citation>
    <scope>NUCLEOTIDE SEQUENCE [LARGE SCALE GENOMIC DNA]</scope>
    <source>
        <strain evidence="2">SAF-2024a</strain>
        <tissue evidence="2">Leaf</tissue>
    </source>
</reference>
<dbReference type="Proteomes" id="UP001567538">
    <property type="component" value="Unassembled WGS sequence"/>
</dbReference>
<accession>A0ABD1HJS0</accession>
<keyword evidence="3" id="KW-1185">Reference proteome</keyword>
<gene>
    <name evidence="2" type="ORF">AAHA92_12275</name>
</gene>
<evidence type="ECO:0000313" key="2">
    <source>
        <dbReference type="EMBL" id="KAL1556687.1"/>
    </source>
</evidence>
<feature type="region of interest" description="Disordered" evidence="1">
    <location>
        <begin position="1"/>
        <end position="61"/>
    </location>
</feature>
<name>A0ABD1HJS0_SALDI</name>
<sequence length="191" mass="21561">MRKRICGAATLPWKRAGKRRDPQRRPQKSGGGNCPCREEEKRDRAETEKPRRLTSSDEQQRCTTEAFRFQQLHTRDGSDDYLETSSSGCTQGKAVAAGIREKLASSNGPSRSASVSSKTRRNPTLKEQAAMARFQRRIRLGHFSLSSSSPPQLLIRALKYSTTFNQGKIQSMIYFIVETLDVHPDGLHEQH</sequence>
<evidence type="ECO:0000313" key="3">
    <source>
        <dbReference type="Proteomes" id="UP001567538"/>
    </source>
</evidence>
<dbReference type="AlphaFoldDB" id="A0ABD1HJS0"/>
<organism evidence="2 3">
    <name type="scientific">Salvia divinorum</name>
    <name type="common">Maria pastora</name>
    <name type="synonym">Diviner's sage</name>
    <dbReference type="NCBI Taxonomy" id="28513"/>
    <lineage>
        <taxon>Eukaryota</taxon>
        <taxon>Viridiplantae</taxon>
        <taxon>Streptophyta</taxon>
        <taxon>Embryophyta</taxon>
        <taxon>Tracheophyta</taxon>
        <taxon>Spermatophyta</taxon>
        <taxon>Magnoliopsida</taxon>
        <taxon>eudicotyledons</taxon>
        <taxon>Gunneridae</taxon>
        <taxon>Pentapetalae</taxon>
        <taxon>asterids</taxon>
        <taxon>lamiids</taxon>
        <taxon>Lamiales</taxon>
        <taxon>Lamiaceae</taxon>
        <taxon>Nepetoideae</taxon>
        <taxon>Mentheae</taxon>
        <taxon>Salviinae</taxon>
        <taxon>Salvia</taxon>
        <taxon>Salvia subgen. Calosphace</taxon>
    </lineage>
</organism>
<proteinExistence type="predicted"/>
<feature type="region of interest" description="Disordered" evidence="1">
    <location>
        <begin position="102"/>
        <end position="126"/>
    </location>
</feature>
<protein>
    <submittedName>
        <fullName evidence="2">Uncharacterized protein</fullName>
    </submittedName>
</protein>